<feature type="signal peptide" evidence="2">
    <location>
        <begin position="1"/>
        <end position="22"/>
    </location>
</feature>
<dbReference type="SUPFAM" id="SSF53474">
    <property type="entry name" value="alpha/beta-Hydrolases"/>
    <property type="match status" value="1"/>
</dbReference>
<feature type="domain" description="Dipeptidylpeptidase IV N-terminal" evidence="4">
    <location>
        <begin position="109"/>
        <end position="453"/>
    </location>
</feature>
<dbReference type="GO" id="GO:0008236">
    <property type="term" value="F:serine-type peptidase activity"/>
    <property type="evidence" value="ECO:0007669"/>
    <property type="project" value="InterPro"/>
</dbReference>
<dbReference type="InterPro" id="IPR050278">
    <property type="entry name" value="Serine_Prot_S9B/DPPIV"/>
</dbReference>
<dbReference type="OrthoDB" id="9812921at2"/>
<name>A0A1G6T1F5_9BACT</name>
<evidence type="ECO:0000256" key="2">
    <source>
        <dbReference type="SAM" id="SignalP"/>
    </source>
</evidence>
<evidence type="ECO:0000313" key="5">
    <source>
        <dbReference type="EMBL" id="SDD22215.1"/>
    </source>
</evidence>
<feature type="chain" id="PRO_5011620328" evidence="2">
    <location>
        <begin position="23"/>
        <end position="732"/>
    </location>
</feature>
<reference evidence="5 6" key="1">
    <citation type="submission" date="2016-09" db="EMBL/GenBank/DDBJ databases">
        <authorList>
            <person name="Capua I."/>
            <person name="De Benedictis P."/>
            <person name="Joannis T."/>
            <person name="Lombin L.H."/>
            <person name="Cattoli G."/>
        </authorList>
    </citation>
    <scope>NUCLEOTIDE SEQUENCE [LARGE SCALE GENOMIC DNA]</scope>
    <source>
        <strain evidence="5 6">A7P-90m</strain>
    </source>
</reference>
<keyword evidence="2" id="KW-0732">Signal</keyword>
<evidence type="ECO:0000256" key="1">
    <source>
        <dbReference type="ARBA" id="ARBA00023180"/>
    </source>
</evidence>
<dbReference type="Gene3D" id="3.40.50.1820">
    <property type="entry name" value="alpha/beta hydrolase"/>
    <property type="match status" value="1"/>
</dbReference>
<dbReference type="Proteomes" id="UP000199452">
    <property type="component" value="Unassembled WGS sequence"/>
</dbReference>
<gene>
    <name evidence="5" type="ORF">SAMN05216323_11078</name>
</gene>
<dbReference type="Gene3D" id="2.140.10.30">
    <property type="entry name" value="Dipeptidylpeptidase IV, N-terminal domain"/>
    <property type="match status" value="1"/>
</dbReference>
<dbReference type="EMBL" id="FMYP01000107">
    <property type="protein sequence ID" value="SDD22215.1"/>
    <property type="molecule type" value="Genomic_DNA"/>
</dbReference>
<sequence>MSYNYRYLLLATMALFSLPVMAQKSPLTLENLFQKREFAAQSVYGVNSMNDGEHYTTLEGRAAYVVRHKYKTGEVVDTLFSIDGGYIKQLNTKLDKDAQVKALDGYELSADETKLVIEANSEPIFRRSSKSDFYVFDIKAKTLTPVSSNGKQQNSTLSPDGKKLAFVRNNNLYMVDLASGAEEQITTDGVYGKIINGVTDWCYEEEFGFSQAFAWSPDSRRIAFYRFDESDVPEFNMTKFEGSLYPVNYTFKYPKAGEKNSIVSIHVFTLEGKKTVKMDVGPETDQYVGRIKWLPNSQQLAMMRLNRLQNQFDIMLANPESGSSTTIYTEKNSRYVEEVTDSYLTFTPDSKEFIIPSEKSGFRHIYHFDITGKQLHQVTKGNWDITSIQGFDAKNRIVYYQSAEESPLRRSVYAIGLDGTKKKKLSEFSGNNTTAFSAGCKYYINYYSSVKLPVLVTLHSANGKLLRTLKDNQELKGKLAGYDMPTKEFFTFTTSEGVLLNGYMVKPANFNAAIRYPVLMTQYSGPNSQEVLDRWGLGWDEYLASQNVIVVNIDSRGTGARGEEFRKMTYGQMGKYETIDQIEGAKYLQTLAFVDPARIGIWGWSYGGFMSMSALMKGDEVFKMAIAVAPVTNWRFYDSIYTERFMGLPKDNAAGYDDNSPINYVDNLKGKLLIVHGSADDNVHMQNSMEIINKLIAANKQFDMMIYPDRNHSIYARYHLYTKLTDYVKANL</sequence>
<organism evidence="5 6">
    <name type="scientific">Williamwhitmania taraxaci</name>
    <dbReference type="NCBI Taxonomy" id="1640674"/>
    <lineage>
        <taxon>Bacteria</taxon>
        <taxon>Pseudomonadati</taxon>
        <taxon>Bacteroidota</taxon>
        <taxon>Bacteroidia</taxon>
        <taxon>Bacteroidales</taxon>
        <taxon>Williamwhitmaniaceae</taxon>
        <taxon>Williamwhitmania</taxon>
    </lineage>
</organism>
<proteinExistence type="predicted"/>
<dbReference type="FunFam" id="3.40.50.1820:FF:000003">
    <property type="entry name" value="Dipeptidyl peptidase 4"/>
    <property type="match status" value="1"/>
</dbReference>
<dbReference type="AlphaFoldDB" id="A0A1G6T1F5"/>
<feature type="domain" description="Peptidase S9 prolyl oligopeptidase catalytic" evidence="3">
    <location>
        <begin position="542"/>
        <end position="731"/>
    </location>
</feature>
<keyword evidence="1" id="KW-0325">Glycoprotein</keyword>
<keyword evidence="6" id="KW-1185">Reference proteome</keyword>
<dbReference type="RefSeq" id="WP_092440944.1">
    <property type="nucleotide sequence ID" value="NZ_FMYP01000107.1"/>
</dbReference>
<dbReference type="STRING" id="1640674.SAMN05216323_11078"/>
<dbReference type="InterPro" id="IPR001375">
    <property type="entry name" value="Peptidase_S9_cat"/>
</dbReference>
<evidence type="ECO:0000259" key="4">
    <source>
        <dbReference type="Pfam" id="PF00930"/>
    </source>
</evidence>
<evidence type="ECO:0000313" key="6">
    <source>
        <dbReference type="Proteomes" id="UP000199452"/>
    </source>
</evidence>
<dbReference type="SUPFAM" id="SSF82171">
    <property type="entry name" value="DPP6 N-terminal domain-like"/>
    <property type="match status" value="1"/>
</dbReference>
<dbReference type="GO" id="GO:0008239">
    <property type="term" value="F:dipeptidyl-peptidase activity"/>
    <property type="evidence" value="ECO:0007669"/>
    <property type="project" value="TreeGrafter"/>
</dbReference>
<accession>A0A1G6T1F5</accession>
<dbReference type="InterPro" id="IPR029058">
    <property type="entry name" value="AB_hydrolase_fold"/>
</dbReference>
<dbReference type="InterPro" id="IPR002469">
    <property type="entry name" value="Peptidase_S9B_N"/>
</dbReference>
<dbReference type="Pfam" id="PF00930">
    <property type="entry name" value="DPPIV_N"/>
    <property type="match status" value="1"/>
</dbReference>
<dbReference type="Pfam" id="PF00326">
    <property type="entry name" value="Peptidase_S9"/>
    <property type="match status" value="1"/>
</dbReference>
<evidence type="ECO:0000259" key="3">
    <source>
        <dbReference type="Pfam" id="PF00326"/>
    </source>
</evidence>
<protein>
    <submittedName>
        <fullName evidence="5">Dipeptidyl-peptidase-4</fullName>
    </submittedName>
</protein>
<dbReference type="GO" id="GO:0006508">
    <property type="term" value="P:proteolysis"/>
    <property type="evidence" value="ECO:0007669"/>
    <property type="project" value="InterPro"/>
</dbReference>
<dbReference type="PANTHER" id="PTHR11731:SF193">
    <property type="entry name" value="DIPEPTIDYL PEPTIDASE 9"/>
    <property type="match status" value="1"/>
</dbReference>
<dbReference type="PANTHER" id="PTHR11731">
    <property type="entry name" value="PROTEASE FAMILY S9B,C DIPEPTIDYL-PEPTIDASE IV-RELATED"/>
    <property type="match status" value="1"/>
</dbReference>